<dbReference type="PANTHER" id="PTHR38075">
    <property type="entry name" value="DUF4139 DOMAIN-CONTAINING PROTEIN"/>
    <property type="match status" value="1"/>
</dbReference>
<dbReference type="OrthoDB" id="6097343at2"/>
<evidence type="ECO:0000313" key="2">
    <source>
        <dbReference type="EMBL" id="CUB02415.1"/>
    </source>
</evidence>
<keyword evidence="1" id="KW-0732">Signal</keyword>
<name>A0A0K6IGZ0_9GAMM</name>
<reference evidence="3" key="1">
    <citation type="submission" date="2015-08" db="EMBL/GenBank/DDBJ databases">
        <authorList>
            <person name="Varghese N."/>
        </authorList>
    </citation>
    <scope>NUCLEOTIDE SEQUENCE [LARGE SCALE GENOMIC DNA]</scope>
    <source>
        <strain evidence="3">JCM 18476</strain>
    </source>
</reference>
<dbReference type="RefSeq" id="WP_055461384.1">
    <property type="nucleotide sequence ID" value="NZ_CYHG01000001.1"/>
</dbReference>
<sequence>MDTKTILTSATVTGLLLTSISALAAPEAIVIERNGSQVTEKLSNAAELSFTPVAGTIIPIGKNYAPFQLPELYDTERRNWSDHLGQPVRVEHKSRDLSLEGTLEAVNDRYFTLSVKRVSANYPLNDFYLVPSLAASKSRSTLNYQGLLTYQTSDIHWQPELTMIIDDQDITLVQQANIQNNSSIDVELNSALLHYNQNSNVIRPMMMKGAMASDMSLERSAPATEYSDSEITLELTKLALPAASQTLVDLGKTNSRISSRSNVSKVYSYPSSSKLNLSFTQQIRFDSPKDLIPGVYQTLWHKKPYYLKGNPVALQDTREGAEVEVMLNRSLDLTGDITLLTESQSKQGPTQTWELTLKNLSKQPQNYAITHRLEAPIRELSLRSLEQIDAQSVALKGSIAPNTTYQIRYTVELDQPK</sequence>
<dbReference type="PANTHER" id="PTHR38075:SF1">
    <property type="entry name" value="DUF4139 DOMAIN-CONTAINING PROTEIN"/>
    <property type="match status" value="1"/>
</dbReference>
<organism evidence="2 3">
    <name type="scientific">Marinomonas fungiae</name>
    <dbReference type="NCBI Taxonomy" id="1137284"/>
    <lineage>
        <taxon>Bacteria</taxon>
        <taxon>Pseudomonadati</taxon>
        <taxon>Pseudomonadota</taxon>
        <taxon>Gammaproteobacteria</taxon>
        <taxon>Oceanospirillales</taxon>
        <taxon>Oceanospirillaceae</taxon>
        <taxon>Marinomonas</taxon>
    </lineage>
</organism>
<evidence type="ECO:0000313" key="3">
    <source>
        <dbReference type="Proteomes" id="UP000182769"/>
    </source>
</evidence>
<dbReference type="EMBL" id="CYHG01000001">
    <property type="protein sequence ID" value="CUB02415.1"/>
    <property type="molecule type" value="Genomic_DNA"/>
</dbReference>
<accession>A0A0K6IGZ0</accession>
<dbReference type="STRING" id="1137284.GCA_001418205_00249"/>
<feature type="chain" id="PRO_5005505585" description="DUF4139 domain-containing protein" evidence="1">
    <location>
        <begin position="25"/>
        <end position="417"/>
    </location>
</feature>
<dbReference type="Proteomes" id="UP000182769">
    <property type="component" value="Unassembled WGS sequence"/>
</dbReference>
<protein>
    <recommendedName>
        <fullName evidence="4">DUF4139 domain-containing protein</fullName>
    </recommendedName>
</protein>
<evidence type="ECO:0008006" key="4">
    <source>
        <dbReference type="Google" id="ProtNLM"/>
    </source>
</evidence>
<evidence type="ECO:0000256" key="1">
    <source>
        <dbReference type="SAM" id="SignalP"/>
    </source>
</evidence>
<dbReference type="AlphaFoldDB" id="A0A0K6IGZ0"/>
<keyword evidence="3" id="KW-1185">Reference proteome</keyword>
<feature type="signal peptide" evidence="1">
    <location>
        <begin position="1"/>
        <end position="24"/>
    </location>
</feature>
<proteinExistence type="predicted"/>
<gene>
    <name evidence="2" type="ORF">Ga0061065_101248</name>
</gene>